<dbReference type="GeneID" id="113740775"/>
<comment type="subcellular location">
    <subcellularLocation>
        <location evidence="1">Nucleus</location>
    </subcellularLocation>
</comment>
<dbReference type="GO" id="GO:0003700">
    <property type="term" value="F:DNA-binding transcription factor activity"/>
    <property type="evidence" value="ECO:0007669"/>
    <property type="project" value="TreeGrafter"/>
</dbReference>
<reference evidence="9" key="2">
    <citation type="submission" date="2025-08" db="UniProtKB">
        <authorList>
            <consortium name="RefSeq"/>
        </authorList>
    </citation>
    <scope>IDENTIFICATION</scope>
    <source>
        <tissue evidence="9">Leaves</tissue>
    </source>
</reference>
<evidence type="ECO:0000313" key="8">
    <source>
        <dbReference type="Proteomes" id="UP001652660"/>
    </source>
</evidence>
<feature type="signal peptide" evidence="6">
    <location>
        <begin position="1"/>
        <end position="22"/>
    </location>
</feature>
<organism evidence="8 9">
    <name type="scientific">Coffea arabica</name>
    <name type="common">Arabian coffee</name>
    <dbReference type="NCBI Taxonomy" id="13443"/>
    <lineage>
        <taxon>Eukaryota</taxon>
        <taxon>Viridiplantae</taxon>
        <taxon>Streptophyta</taxon>
        <taxon>Embryophyta</taxon>
        <taxon>Tracheophyta</taxon>
        <taxon>Spermatophyta</taxon>
        <taxon>Magnoliopsida</taxon>
        <taxon>eudicotyledons</taxon>
        <taxon>Gunneridae</taxon>
        <taxon>Pentapetalae</taxon>
        <taxon>asterids</taxon>
        <taxon>lamiids</taxon>
        <taxon>Gentianales</taxon>
        <taxon>Rubiaceae</taxon>
        <taxon>Ixoroideae</taxon>
        <taxon>Gardenieae complex</taxon>
        <taxon>Bertiereae - Coffeeae clade</taxon>
        <taxon>Coffeeae</taxon>
        <taxon>Coffea</taxon>
    </lineage>
</organism>
<dbReference type="Pfam" id="PF22754">
    <property type="entry name" value="bHLH-TF_ACT-like_plant"/>
    <property type="match status" value="1"/>
</dbReference>
<protein>
    <submittedName>
        <fullName evidence="9">Transcription factor ABORTED MICROSPORES-like</fullName>
    </submittedName>
</protein>
<sequence length="651" mass="73043">MGLWCCVLCFILISCSFLLVSSLCCSVKSSSAKDNLSKTKQSTWTGNMNLVQNFTERLRPILGLKSWDYFAIWGLTEDQRSLELVDCCCAGTENIHSGEELFPLSPSLPCRDVIYQHPRTKACDLLAQLPSSIPLDSGCGMYGETLMSNQARWLNFSPNVDSSLSGNSMGTRVLTPVPGGLVEFYVAKQVPEDQEIIEFITAQCNISLEQQSIFIHADTIHSSFSANVDGLHAVEGSDGKASCKIFSSPVNPSTGKQTLELPSDVSMDQIHLNHSPLNIAQAFSYISDNAGSKNDTMFYEGTHELNTFTSSMENGIQDMEAALQKHMMSQSGNMLMQMMEPLPNKEDQGNENDSYKQENGPSNSVSDSDPNDDEDDAKYRRRTEKGQSKNLMAERKRRKKLNDRLYSLRALVPKISKLDRASILGDAIEYVKELQKQVKDLQDELEENSDDEDPRNSGITNNPNILPPNVFQGNGMNFGVYKSEHETTSNGNHKRISGNGGTDLSSQEPENIADKVQQMEPQVEVTQLDGNEFFVKVFCEHKPGGFVRLMEALNSIGLEVNNVNATRHTCLVSYIFKVERKDSEMLQADHVRESLLELTRNPSRGWSDMAKASENEDKMDLYQLHHHHHHHHHSRLHNHQINSHHLQHLHN</sequence>
<dbReference type="Pfam" id="PF14215">
    <property type="entry name" value="bHLH-MYC_N"/>
    <property type="match status" value="1"/>
</dbReference>
<evidence type="ECO:0000256" key="4">
    <source>
        <dbReference type="ARBA" id="ARBA00023242"/>
    </source>
</evidence>
<dbReference type="InterPro" id="IPR025610">
    <property type="entry name" value="MYC/MYB_N"/>
</dbReference>
<dbReference type="SMART" id="SM00353">
    <property type="entry name" value="HLH"/>
    <property type="match status" value="1"/>
</dbReference>
<dbReference type="GO" id="GO:0005634">
    <property type="term" value="C:nucleus"/>
    <property type="evidence" value="ECO:0007669"/>
    <property type="project" value="UniProtKB-SubCell"/>
</dbReference>
<evidence type="ECO:0000256" key="3">
    <source>
        <dbReference type="ARBA" id="ARBA00023163"/>
    </source>
</evidence>
<gene>
    <name evidence="9" type="primary">LOC113740775</name>
</gene>
<keyword evidence="8" id="KW-1185">Reference proteome</keyword>
<evidence type="ECO:0000313" key="9">
    <source>
        <dbReference type="RefSeq" id="XP_027124101.2"/>
    </source>
</evidence>
<keyword evidence="2" id="KW-0805">Transcription regulation</keyword>
<name>A0A6P6XB47_COFAR</name>
<dbReference type="AlphaFoldDB" id="A0A6P6XB47"/>
<dbReference type="PANTHER" id="PTHR31945">
    <property type="entry name" value="TRANSCRIPTION FACTOR SCREAM2-RELATED"/>
    <property type="match status" value="1"/>
</dbReference>
<dbReference type="Proteomes" id="UP001652660">
    <property type="component" value="Chromosome 4e"/>
</dbReference>
<feature type="region of interest" description="Disordered" evidence="5">
    <location>
        <begin position="485"/>
        <end position="507"/>
    </location>
</feature>
<dbReference type="OrthoDB" id="1890947at2759"/>
<evidence type="ECO:0000256" key="2">
    <source>
        <dbReference type="ARBA" id="ARBA00023015"/>
    </source>
</evidence>
<dbReference type="InterPro" id="IPR011598">
    <property type="entry name" value="bHLH_dom"/>
</dbReference>
<evidence type="ECO:0000259" key="7">
    <source>
        <dbReference type="PROSITE" id="PS50888"/>
    </source>
</evidence>
<accession>A0A6P6XB47</accession>
<reference evidence="8" key="1">
    <citation type="journal article" date="2025" name="Foods">
        <title>Unveiling the Microbial Signatures of Arabica Coffee Cherries: Insights into Ripeness Specific Diversity, Functional Traits, and Implications for Quality and Safety.</title>
        <authorList>
            <consortium name="RefSeq"/>
            <person name="Tenea G.N."/>
            <person name="Cifuentes V."/>
            <person name="Reyes P."/>
            <person name="Cevallos-Vallejos M."/>
        </authorList>
    </citation>
    <scope>NUCLEOTIDE SEQUENCE [LARGE SCALE GENOMIC DNA]</scope>
</reference>
<dbReference type="InterPro" id="IPR054502">
    <property type="entry name" value="bHLH-TF_ACT-like_plant"/>
</dbReference>
<evidence type="ECO:0000256" key="6">
    <source>
        <dbReference type="SAM" id="SignalP"/>
    </source>
</evidence>
<dbReference type="PROSITE" id="PS50888">
    <property type="entry name" value="BHLH"/>
    <property type="match status" value="1"/>
</dbReference>
<keyword evidence="3" id="KW-0804">Transcription</keyword>
<keyword evidence="6" id="KW-0732">Signal</keyword>
<evidence type="ECO:0000256" key="5">
    <source>
        <dbReference type="SAM" id="MobiDB-lite"/>
    </source>
</evidence>
<feature type="region of interest" description="Disordered" evidence="5">
    <location>
        <begin position="443"/>
        <end position="468"/>
    </location>
</feature>
<feature type="region of interest" description="Disordered" evidence="5">
    <location>
        <begin position="625"/>
        <end position="651"/>
    </location>
</feature>
<feature type="compositionally biased region" description="Basic residues" evidence="5">
    <location>
        <begin position="625"/>
        <end position="638"/>
    </location>
</feature>
<dbReference type="InterPro" id="IPR051358">
    <property type="entry name" value="TF_AMS/ICE1/BHLH6-like"/>
</dbReference>
<dbReference type="InterPro" id="IPR036638">
    <property type="entry name" value="HLH_DNA-bd_sf"/>
</dbReference>
<proteinExistence type="predicted"/>
<dbReference type="GO" id="GO:0046983">
    <property type="term" value="F:protein dimerization activity"/>
    <property type="evidence" value="ECO:0007669"/>
    <property type="project" value="InterPro"/>
</dbReference>
<dbReference type="PANTHER" id="PTHR31945:SF11">
    <property type="entry name" value="TRANSCRIPTION FACTOR ABORTED MICROSPORES"/>
    <property type="match status" value="1"/>
</dbReference>
<dbReference type="GO" id="GO:0043565">
    <property type="term" value="F:sequence-specific DNA binding"/>
    <property type="evidence" value="ECO:0007669"/>
    <property type="project" value="TreeGrafter"/>
</dbReference>
<dbReference type="SUPFAM" id="SSF47459">
    <property type="entry name" value="HLH, helix-loop-helix DNA-binding domain"/>
    <property type="match status" value="1"/>
</dbReference>
<feature type="region of interest" description="Disordered" evidence="5">
    <location>
        <begin position="342"/>
        <end position="397"/>
    </location>
</feature>
<feature type="compositionally biased region" description="Basic and acidic residues" evidence="5">
    <location>
        <begin position="343"/>
        <end position="356"/>
    </location>
</feature>
<dbReference type="RefSeq" id="XP_027124101.2">
    <property type="nucleotide sequence ID" value="XM_027268300.2"/>
</dbReference>
<dbReference type="Pfam" id="PF00010">
    <property type="entry name" value="HLH"/>
    <property type="match status" value="1"/>
</dbReference>
<dbReference type="Gene3D" id="4.10.280.10">
    <property type="entry name" value="Helix-loop-helix DNA-binding domain"/>
    <property type="match status" value="1"/>
</dbReference>
<feature type="compositionally biased region" description="Acidic residues" evidence="5">
    <location>
        <begin position="443"/>
        <end position="453"/>
    </location>
</feature>
<feature type="domain" description="BHLH" evidence="7">
    <location>
        <begin position="385"/>
        <end position="434"/>
    </location>
</feature>
<dbReference type="CDD" id="cd11443">
    <property type="entry name" value="bHLH_AtAMS_like"/>
    <property type="match status" value="1"/>
</dbReference>
<keyword evidence="4" id="KW-0539">Nucleus</keyword>
<evidence type="ECO:0000256" key="1">
    <source>
        <dbReference type="ARBA" id="ARBA00004123"/>
    </source>
</evidence>
<feature type="chain" id="PRO_5045510283" evidence="6">
    <location>
        <begin position="23"/>
        <end position="651"/>
    </location>
</feature>